<evidence type="ECO:0000313" key="3">
    <source>
        <dbReference type="Proteomes" id="UP000326799"/>
    </source>
</evidence>
<dbReference type="AlphaFoldDB" id="A0A5N6E887"/>
<keyword evidence="1" id="KW-0472">Membrane</keyword>
<evidence type="ECO:0000313" key="2">
    <source>
        <dbReference type="EMBL" id="KAB8213569.1"/>
    </source>
</evidence>
<proteinExistence type="predicted"/>
<protein>
    <submittedName>
        <fullName evidence="2">Uncharacterized protein</fullName>
    </submittedName>
</protein>
<feature type="transmembrane region" description="Helical" evidence="1">
    <location>
        <begin position="20"/>
        <end position="37"/>
    </location>
</feature>
<dbReference type="Proteomes" id="UP000326799">
    <property type="component" value="Unassembled WGS sequence"/>
</dbReference>
<dbReference type="EMBL" id="ML733594">
    <property type="protein sequence ID" value="KAB8213569.1"/>
    <property type="molecule type" value="Genomic_DNA"/>
</dbReference>
<sequence length="120" mass="13373">MTARPTAGKIPDLRVIPTGIRLAFLFPIIGGVTLHYTQSPDLRRAPSTSAFSFLSFSSDSAQQHEVNRAQKHPGIVNSEAAVTHSPFLWKDSKEWYCIGGVPQPQEGGYARRPRRLESRR</sequence>
<keyword evidence="3" id="KW-1185">Reference proteome</keyword>
<gene>
    <name evidence="2" type="ORF">BDV33DRAFT_57330</name>
</gene>
<evidence type="ECO:0000256" key="1">
    <source>
        <dbReference type="SAM" id="Phobius"/>
    </source>
</evidence>
<keyword evidence="1" id="KW-1133">Transmembrane helix</keyword>
<accession>A0A5N6E887</accession>
<keyword evidence="1" id="KW-0812">Transmembrane</keyword>
<reference evidence="2 3" key="1">
    <citation type="submission" date="2019-04" db="EMBL/GenBank/DDBJ databases">
        <title>Fungal friends and foes A comparative genomics study of 23 Aspergillus species from section Flavi.</title>
        <authorList>
            <consortium name="DOE Joint Genome Institute"/>
            <person name="Kjaerbolling I."/>
            <person name="Vesth T.C."/>
            <person name="Frisvad J.C."/>
            <person name="Nybo J.L."/>
            <person name="Theobald S."/>
            <person name="Kildgaard S."/>
            <person name="Petersen T.I."/>
            <person name="Kuo A."/>
            <person name="Sato A."/>
            <person name="Lyhne E.K."/>
            <person name="Kogle M.E."/>
            <person name="Wiebenga A."/>
            <person name="Kun R.S."/>
            <person name="Lubbers R.J."/>
            <person name="Makela M.R."/>
            <person name="Barry K."/>
            <person name="Chovatia M."/>
            <person name="Clum A."/>
            <person name="Daum C."/>
            <person name="Haridas S."/>
            <person name="He G."/>
            <person name="LaButti K."/>
            <person name="Lipzen A."/>
            <person name="Mondo S."/>
            <person name="Pangilinan J."/>
            <person name="Riley R."/>
            <person name="Salamov A."/>
            <person name="Simmons B.A."/>
            <person name="Magnuson J.K."/>
            <person name="Henrissat B."/>
            <person name="Mortensen U.H."/>
            <person name="Larsen T.O."/>
            <person name="De vries R.P."/>
            <person name="Grigoriev I.V."/>
            <person name="Machida M."/>
            <person name="Baker S.E."/>
            <person name="Andersen M.R."/>
        </authorList>
    </citation>
    <scope>NUCLEOTIDE SEQUENCE [LARGE SCALE GENOMIC DNA]</scope>
    <source>
        <strain evidence="2 3">CBS 126849</strain>
    </source>
</reference>
<name>A0A5N6E887_9EURO</name>
<organism evidence="2 3">
    <name type="scientific">Aspergillus novoparasiticus</name>
    <dbReference type="NCBI Taxonomy" id="986946"/>
    <lineage>
        <taxon>Eukaryota</taxon>
        <taxon>Fungi</taxon>
        <taxon>Dikarya</taxon>
        <taxon>Ascomycota</taxon>
        <taxon>Pezizomycotina</taxon>
        <taxon>Eurotiomycetes</taxon>
        <taxon>Eurotiomycetidae</taxon>
        <taxon>Eurotiales</taxon>
        <taxon>Aspergillaceae</taxon>
        <taxon>Aspergillus</taxon>
        <taxon>Aspergillus subgen. Circumdati</taxon>
    </lineage>
</organism>